<evidence type="ECO:0000313" key="2">
    <source>
        <dbReference type="Proteomes" id="UP001057427"/>
    </source>
</evidence>
<sequence length="73" mass="8067">MAAEIPYRVTCDDPQCDTDIKIKAPDGSAVGSYDLPLKRLLNAMGWDTDHAGMTICPNHPRPYRPPEFPVEAP</sequence>
<dbReference type="Proteomes" id="UP001057427">
    <property type="component" value="Segment"/>
</dbReference>
<evidence type="ECO:0000313" key="1">
    <source>
        <dbReference type="EMBL" id="UTC29710.1"/>
    </source>
</evidence>
<dbReference type="EMBL" id="ON529858">
    <property type="protein sequence ID" value="UTC29710.1"/>
    <property type="molecule type" value="Genomic_DNA"/>
</dbReference>
<protein>
    <submittedName>
        <fullName evidence="1">Uncharacterized protein</fullName>
    </submittedName>
</protein>
<gene>
    <name evidence="1" type="ORF">BAJUN_00800</name>
</gene>
<accession>A0A9E7N664</accession>
<keyword evidence="2" id="KW-1185">Reference proteome</keyword>
<name>A0A9E7N664_9CAUD</name>
<proteinExistence type="predicted"/>
<organism evidence="1 2">
    <name type="scientific">Brevundimonas phage vB_BgoS-Bajun</name>
    <dbReference type="NCBI Taxonomy" id="2948594"/>
    <lineage>
        <taxon>Viruses</taxon>
        <taxon>Duplodnaviria</taxon>
        <taxon>Heunggongvirae</taxon>
        <taxon>Uroviricota</taxon>
        <taxon>Caudoviricetes</taxon>
        <taxon>Dolichocephalovirinae</taxon>
    </lineage>
</organism>
<reference evidence="1" key="1">
    <citation type="submission" date="2022-05" db="EMBL/GenBank/DDBJ databases">
        <authorList>
            <person name="Friedrich I."/>
            <person name="Poehlein A."/>
            <person name="Schneider D."/>
            <person name="Hertel R."/>
            <person name="Daniel R."/>
        </authorList>
    </citation>
    <scope>NUCLEOTIDE SEQUENCE</scope>
</reference>